<dbReference type="Proteomes" id="UP000276407">
    <property type="component" value="Chromosome 2"/>
</dbReference>
<feature type="domain" description="Peptidase C45 hydrolase" evidence="1">
    <location>
        <begin position="136"/>
        <end position="331"/>
    </location>
</feature>
<proteinExistence type="predicted"/>
<gene>
    <name evidence="2" type="ORF">EFP84_19125</name>
</gene>
<dbReference type="Pfam" id="PF03417">
    <property type="entry name" value="AAT"/>
    <property type="match status" value="1"/>
</dbReference>
<dbReference type="AlphaFoldDB" id="A0AAD0UUM5"/>
<dbReference type="InterPro" id="IPR047794">
    <property type="entry name" value="C45_proenzyme-like"/>
</dbReference>
<name>A0AAD0UUM5_9LEPT</name>
<dbReference type="InterPro" id="IPR005079">
    <property type="entry name" value="Peptidase_C45_hydrolase"/>
</dbReference>
<keyword evidence="2" id="KW-0808">Transferase</keyword>
<keyword evidence="2" id="KW-0012">Acyltransferase</keyword>
<dbReference type="InterPro" id="IPR011990">
    <property type="entry name" value="TPR-like_helical_dom_sf"/>
</dbReference>
<evidence type="ECO:0000313" key="3">
    <source>
        <dbReference type="Proteomes" id="UP000276407"/>
    </source>
</evidence>
<dbReference type="SUPFAM" id="SSF48452">
    <property type="entry name" value="TPR-like"/>
    <property type="match status" value="1"/>
</dbReference>
<dbReference type="EMBL" id="CP033615">
    <property type="protein sequence ID" value="AYV57749.1"/>
    <property type="molecule type" value="Genomic_DNA"/>
</dbReference>
<dbReference type="Gene3D" id="3.60.60.10">
    <property type="entry name" value="Penicillin V Acylase, Chain A"/>
    <property type="match status" value="1"/>
</dbReference>
<dbReference type="Gene3D" id="1.25.40.10">
    <property type="entry name" value="Tetratricopeptide repeat domain"/>
    <property type="match status" value="1"/>
</dbReference>
<evidence type="ECO:0000259" key="1">
    <source>
        <dbReference type="Pfam" id="PF03417"/>
    </source>
</evidence>
<protein>
    <submittedName>
        <fullName evidence="2">Acyl-CoA--6-aminopenicillanic acid acyltransferase</fullName>
    </submittedName>
</protein>
<organism evidence="2 3">
    <name type="scientific">Leptospira kmetyi</name>
    <dbReference type="NCBI Taxonomy" id="408139"/>
    <lineage>
        <taxon>Bacteria</taxon>
        <taxon>Pseudomonadati</taxon>
        <taxon>Spirochaetota</taxon>
        <taxon>Spirochaetia</taxon>
        <taxon>Leptospirales</taxon>
        <taxon>Leptospiraceae</taxon>
        <taxon>Leptospira</taxon>
    </lineage>
</organism>
<dbReference type="KEGG" id="lkm:EFP84_19125"/>
<reference evidence="2 3" key="1">
    <citation type="submission" date="2018-11" db="EMBL/GenBank/DDBJ databases">
        <title>Complete genome sequence of Leptospira kmetyi isolate LS 001/16 from soil sample associated with a leptospirosis patient in Kelantan.</title>
        <authorList>
            <person name="Muhammad Yusoff F."/>
            <person name="Muhammad Yusoff S."/>
            <person name="Ahmad M.N."/>
            <person name="Yusof N.Y."/>
            <person name="Aziah I."/>
        </authorList>
    </citation>
    <scope>NUCLEOTIDE SEQUENCE [LARGE SCALE GENOMIC DNA]</scope>
    <source>
        <strain evidence="2 3">LS 001/16</strain>
    </source>
</reference>
<dbReference type="NCBIfam" id="NF040521">
    <property type="entry name" value="C45_proenzyme"/>
    <property type="match status" value="1"/>
</dbReference>
<sequence length="566" mass="62831">MGHQFGEIMKTIGQFDPVFDFYPVMARNLLLGSLPRNRRNFLAKGFLSMYLKFSQNQMRKHRPDEFSKRTIAALNAAGKTSKIERDLFTMDAFQNSVGLLGLIQMLPELAHFGEPGKTQLIPACTSAAVWGNQSEDGMLYHARNFDFPGVDVWDLRPVVVFCTPNQGLRYGYIACRGADAPGITAFNEAGLTLSFHTRFHKRIGSKGLGVIDFGHKIISEAHNIAQAVEIAQKHKINSTWGAIVTSCNEKGSKAAIIETNFGDVDVTYSQPGGESFVNTNHYFSPRLQNGEILASPVFYNHSLGRYKRAQQILAEKRSKGTSVKDLQDLLNDTIDPSSGESRLMGSTIRQITSVKSVVMSPEAGKLFVSIGAAPTGDGPYVEIPISWEKTPGYKIVGSDEISKSKKKNKNGNEKEKTAISETAIEYYKNAMLINDDPKLGGINEIFSELDKAKKISALDPSISFLQAILKLETGEWKEAIRLLEESAWLESGLFRKNQAHLWLARTHSAIGMKKSADHYYQKVTNGLNTTDGLVWKQKAYSDNGSYSKRKLKQVSPNFLLVDVNEL</sequence>
<evidence type="ECO:0000313" key="2">
    <source>
        <dbReference type="EMBL" id="AYV57749.1"/>
    </source>
</evidence>
<dbReference type="GO" id="GO:0016746">
    <property type="term" value="F:acyltransferase activity"/>
    <property type="evidence" value="ECO:0007669"/>
    <property type="project" value="UniProtKB-KW"/>
</dbReference>
<accession>A0AAD0UUM5</accession>